<dbReference type="InterPro" id="IPR007581">
    <property type="entry name" value="Endonuclease-V"/>
</dbReference>
<dbReference type="HOGENOM" id="CLU_047631_3_0_1"/>
<evidence type="ECO:0000256" key="4">
    <source>
        <dbReference type="ARBA" id="ARBA00022759"/>
    </source>
</evidence>
<dbReference type="GO" id="GO:0005737">
    <property type="term" value="C:cytoplasm"/>
    <property type="evidence" value="ECO:0007669"/>
    <property type="project" value="UniProtKB-SubCell"/>
</dbReference>
<dbReference type="CDD" id="cd06559">
    <property type="entry name" value="Endonuclease_V"/>
    <property type="match status" value="1"/>
</dbReference>
<dbReference type="GO" id="GO:0006281">
    <property type="term" value="P:DNA repair"/>
    <property type="evidence" value="ECO:0007669"/>
    <property type="project" value="InterPro"/>
</dbReference>
<sequence>MHYLCPIQLKMVYNNTSTPVEVSVPYRSGFLAFHEIEFFMEQYEKLQTKRPDLIPQITMIDGNGIYHERRCGAASHYGLKANIPTIGVAKKFKCLPDDGIEKDEYRKRFCQMDTRGSIDIVTGDKEVLGKAALNTDIVRNPIFISIGHRCSLQTCMEVVLKCSRYRIPEPIRIADKLSREKVKSSPVV</sequence>
<dbReference type="Pfam" id="PF04493">
    <property type="entry name" value="Endonuclease_5"/>
    <property type="match status" value="1"/>
</dbReference>
<reference evidence="7" key="1">
    <citation type="submission" date="2003-08" db="EMBL/GenBank/DDBJ databases">
        <authorList>
            <person name="Birren B."/>
            <person name="Nusbaum C."/>
            <person name="Abebe A."/>
            <person name="Abouelleil A."/>
            <person name="Adekoya E."/>
            <person name="Ait-zahra M."/>
            <person name="Allen N."/>
            <person name="Allen T."/>
            <person name="An P."/>
            <person name="Anderson M."/>
            <person name="Anderson S."/>
            <person name="Arachchi H."/>
            <person name="Armbruster J."/>
            <person name="Bachantsang P."/>
            <person name="Baldwin J."/>
            <person name="Barry A."/>
            <person name="Bayul T."/>
            <person name="Blitshsteyn B."/>
            <person name="Bloom T."/>
            <person name="Blye J."/>
            <person name="Boguslavskiy L."/>
            <person name="Borowsky M."/>
            <person name="Boukhgalter B."/>
            <person name="Brunache A."/>
            <person name="Butler J."/>
            <person name="Calixte N."/>
            <person name="Calvo S."/>
            <person name="Camarata J."/>
            <person name="Campo K."/>
            <person name="Chang J."/>
            <person name="Cheshatsang Y."/>
            <person name="Citroen M."/>
            <person name="Collymore A."/>
            <person name="Considine T."/>
            <person name="Cook A."/>
            <person name="Cooke P."/>
            <person name="Corum B."/>
            <person name="Cuomo C."/>
            <person name="David R."/>
            <person name="Dawoe T."/>
            <person name="Degray S."/>
            <person name="Dodge S."/>
            <person name="Dooley K."/>
            <person name="Dorje P."/>
            <person name="Dorjee K."/>
            <person name="Dorris L."/>
            <person name="Duffey N."/>
            <person name="Dupes A."/>
            <person name="Elkins T."/>
            <person name="Engels R."/>
            <person name="Erickson J."/>
            <person name="Farina A."/>
            <person name="Faro S."/>
            <person name="Ferreira P."/>
            <person name="Fischer H."/>
            <person name="Fitzgerald M."/>
            <person name="Foley K."/>
            <person name="Gage D."/>
            <person name="Galagan J."/>
            <person name="Gearin G."/>
            <person name="Gnerre S."/>
            <person name="Gnirke A."/>
            <person name="Goyette A."/>
            <person name="Graham J."/>
            <person name="Grandbois E."/>
            <person name="Gyaltsen K."/>
            <person name="Hafez N."/>
            <person name="Hagopian D."/>
            <person name="Hagos B."/>
            <person name="Hall J."/>
            <person name="Hatcher B."/>
            <person name="Heller A."/>
            <person name="Higgins H."/>
            <person name="Honan T."/>
            <person name="Horn A."/>
            <person name="Houde N."/>
            <person name="Hughes L."/>
            <person name="Hulme W."/>
            <person name="Husby E."/>
            <person name="Iliev I."/>
            <person name="Jaffe D."/>
            <person name="Jones C."/>
            <person name="Kamal M."/>
            <person name="Kamat A."/>
            <person name="Kamvysselis M."/>
            <person name="Karlsson E."/>
            <person name="Kells C."/>
            <person name="Kieu A."/>
            <person name="Kisner P."/>
            <person name="Kodira C."/>
            <person name="Kulbokas E."/>
            <person name="Labutti K."/>
            <person name="Lama D."/>
            <person name="Landers T."/>
            <person name="Leger J."/>
            <person name="Levine S."/>
            <person name="Lewis D."/>
            <person name="Lewis T."/>
            <person name="Lindblad-toh K."/>
            <person name="Liu X."/>
            <person name="Lokyitsang T."/>
            <person name="Lokyitsang Y."/>
            <person name="Lucien O."/>
            <person name="Lui A."/>
            <person name="Ma L.J."/>
            <person name="Mabbitt R."/>
            <person name="Macdonald J."/>
            <person name="Maclean C."/>
            <person name="Major J."/>
            <person name="Manning J."/>
            <person name="Marabella R."/>
            <person name="Maru K."/>
            <person name="Matthews C."/>
            <person name="Mauceli E."/>
            <person name="Mccarthy M."/>
            <person name="Mcdonough S."/>
            <person name="Mcghee T."/>
            <person name="Meldrim J."/>
            <person name="Meneus L."/>
            <person name="Mesirov J."/>
            <person name="Mihalev A."/>
            <person name="Mihova T."/>
            <person name="Mikkelsen T."/>
            <person name="Mlenga V."/>
            <person name="Moru K."/>
            <person name="Mozes J."/>
            <person name="Mulrain L."/>
            <person name="Munson G."/>
            <person name="Naylor J."/>
            <person name="Newes C."/>
            <person name="Nguyen C."/>
            <person name="Nguyen N."/>
            <person name="Nguyen T."/>
            <person name="Nicol R."/>
            <person name="Nielsen C."/>
            <person name="Nizzari M."/>
            <person name="Norbu C."/>
            <person name="Norbu N."/>
            <person name="O'donnell P."/>
            <person name="Okoawo O."/>
            <person name="O'leary S."/>
            <person name="Omotosho B."/>
            <person name="O'neill K."/>
            <person name="Osman S."/>
            <person name="Parker S."/>
            <person name="Perrin D."/>
            <person name="Phunkhang P."/>
            <person name="Piqani B."/>
            <person name="Purcell S."/>
            <person name="Rachupka T."/>
            <person name="Ramasamy U."/>
            <person name="Rameau R."/>
            <person name="Ray V."/>
            <person name="Raymond C."/>
            <person name="Retta R."/>
            <person name="Richardson S."/>
            <person name="Rise C."/>
            <person name="Rodriguez J."/>
            <person name="Rogers J."/>
            <person name="Rogov P."/>
            <person name="Rutman M."/>
            <person name="Schupbach R."/>
            <person name="Seaman C."/>
            <person name="Settipalli S."/>
            <person name="Sharpe T."/>
            <person name="Sheridan J."/>
            <person name="Sherpa N."/>
            <person name="Shi J."/>
            <person name="Smirnov S."/>
            <person name="Smith C."/>
            <person name="Sougnez C."/>
            <person name="Spencer B."/>
            <person name="Stalker J."/>
            <person name="Stange-thomann N."/>
            <person name="Stavropoulos S."/>
            <person name="Stetson K."/>
            <person name="Stone C."/>
            <person name="Stone S."/>
            <person name="Stubbs M."/>
            <person name="Talamas J."/>
            <person name="Tchuinga P."/>
            <person name="Tenzing P."/>
            <person name="Tesfaye S."/>
            <person name="Theodore J."/>
            <person name="Thoulutsang Y."/>
            <person name="Topham K."/>
            <person name="Towey S."/>
            <person name="Tsamla T."/>
            <person name="Tsomo N."/>
            <person name="Vallee D."/>
            <person name="Vassiliev H."/>
            <person name="Venkataraman V."/>
            <person name="Vinson J."/>
            <person name="Vo A."/>
            <person name="Wade C."/>
            <person name="Wang S."/>
            <person name="Wangchuk T."/>
            <person name="Wangdi T."/>
            <person name="Whittaker C."/>
            <person name="Wilkinson J."/>
            <person name="Wu Y."/>
            <person name="Wyman D."/>
            <person name="Yadav S."/>
            <person name="Yang S."/>
            <person name="Yang X."/>
            <person name="Yeager S."/>
            <person name="Yee E."/>
            <person name="Young G."/>
            <person name="Zainoun J."/>
            <person name="Zembeck L."/>
            <person name="Zimmer A."/>
            <person name="Zody M."/>
            <person name="Lander E."/>
        </authorList>
    </citation>
    <scope>NUCLEOTIDE SEQUENCE [LARGE SCALE GENOMIC DNA]</scope>
</reference>
<evidence type="ECO:0008006" key="8">
    <source>
        <dbReference type="Google" id="ProtNLM"/>
    </source>
</evidence>
<keyword evidence="3" id="KW-0540">Nuclease</keyword>
<dbReference type="GO" id="GO:0005730">
    <property type="term" value="C:nucleolus"/>
    <property type="evidence" value="ECO:0007669"/>
    <property type="project" value="TreeGrafter"/>
</dbReference>
<evidence type="ECO:0000256" key="3">
    <source>
        <dbReference type="ARBA" id="ARBA00022722"/>
    </source>
</evidence>
<name>H2ZIR2_CIOSA</name>
<accession>H2ZIR2</accession>
<evidence type="ECO:0000256" key="5">
    <source>
        <dbReference type="ARBA" id="ARBA00022801"/>
    </source>
</evidence>
<dbReference type="GO" id="GO:0016891">
    <property type="term" value="F:RNA endonuclease activity producing 5'-phosphomonoesters, hydrolytic mechanism"/>
    <property type="evidence" value="ECO:0007669"/>
    <property type="project" value="TreeGrafter"/>
</dbReference>
<evidence type="ECO:0000313" key="6">
    <source>
        <dbReference type="Ensembl" id="ENSCSAVP00000017478.1"/>
    </source>
</evidence>
<dbReference type="InParanoid" id="H2ZIR2"/>
<dbReference type="GO" id="GO:0003727">
    <property type="term" value="F:single-stranded RNA binding"/>
    <property type="evidence" value="ECO:0007669"/>
    <property type="project" value="TreeGrafter"/>
</dbReference>
<keyword evidence="5" id="KW-0378">Hydrolase</keyword>
<comment type="subcellular location">
    <subcellularLocation>
        <location evidence="1">Cytoplasm</location>
    </subcellularLocation>
</comment>
<dbReference type="PANTHER" id="PTHR28511:SF1">
    <property type="entry name" value="ENDONUCLEASE V"/>
    <property type="match status" value="1"/>
</dbReference>
<protein>
    <recommendedName>
        <fullName evidence="8">Endonuclease V</fullName>
    </recommendedName>
</protein>
<dbReference type="Gene3D" id="3.30.2170.10">
    <property type="entry name" value="archaeoglobus fulgidus dsm 4304 superfamily"/>
    <property type="match status" value="1"/>
</dbReference>
<dbReference type="GeneTree" id="ENSGT00390000011880"/>
<dbReference type="Proteomes" id="UP000007875">
    <property type="component" value="Unassembled WGS sequence"/>
</dbReference>
<dbReference type="STRING" id="51511.ENSCSAVP00000017478"/>
<keyword evidence="2" id="KW-0963">Cytoplasm</keyword>
<evidence type="ECO:0000256" key="2">
    <source>
        <dbReference type="ARBA" id="ARBA00022490"/>
    </source>
</evidence>
<reference evidence="6" key="3">
    <citation type="submission" date="2025-09" db="UniProtKB">
        <authorList>
            <consortium name="Ensembl"/>
        </authorList>
    </citation>
    <scope>IDENTIFICATION</scope>
</reference>
<organism evidence="6 7">
    <name type="scientific">Ciona savignyi</name>
    <name type="common">Pacific transparent sea squirt</name>
    <dbReference type="NCBI Taxonomy" id="51511"/>
    <lineage>
        <taxon>Eukaryota</taxon>
        <taxon>Metazoa</taxon>
        <taxon>Chordata</taxon>
        <taxon>Tunicata</taxon>
        <taxon>Ascidiacea</taxon>
        <taxon>Phlebobranchia</taxon>
        <taxon>Cionidae</taxon>
        <taxon>Ciona</taxon>
    </lineage>
</organism>
<dbReference type="OMA" id="CGIASHF"/>
<evidence type="ECO:0000313" key="7">
    <source>
        <dbReference type="Proteomes" id="UP000007875"/>
    </source>
</evidence>
<dbReference type="AlphaFoldDB" id="H2ZIR2"/>
<dbReference type="PANTHER" id="PTHR28511">
    <property type="entry name" value="ENDONUCLEASE V"/>
    <property type="match status" value="1"/>
</dbReference>
<keyword evidence="4" id="KW-0255">Endonuclease</keyword>
<keyword evidence="7" id="KW-1185">Reference proteome</keyword>
<dbReference type="eggNOG" id="KOG4417">
    <property type="taxonomic scope" value="Eukaryota"/>
</dbReference>
<reference evidence="6" key="2">
    <citation type="submission" date="2025-08" db="UniProtKB">
        <authorList>
            <consortium name="Ensembl"/>
        </authorList>
    </citation>
    <scope>IDENTIFICATION</scope>
</reference>
<proteinExistence type="predicted"/>
<dbReference type="Ensembl" id="ENSCSAVT00000017669.1">
    <property type="protein sequence ID" value="ENSCSAVP00000017478.1"/>
    <property type="gene ID" value="ENSCSAVG00000010293.1"/>
</dbReference>
<evidence type="ECO:0000256" key="1">
    <source>
        <dbReference type="ARBA" id="ARBA00004496"/>
    </source>
</evidence>